<protein>
    <submittedName>
        <fullName evidence="1">Uncharacterized protein</fullName>
    </submittedName>
</protein>
<sequence length="54" mass="6266">MWTEFLKLPFLRWDLPDQCPQDFHPVLCSRRSEFSPVLCALSHLAQLPLLSSPV</sequence>
<dbReference type="Proteomes" id="UP000054359">
    <property type="component" value="Unassembled WGS sequence"/>
</dbReference>
<dbReference type="EMBL" id="KK118157">
    <property type="protein sequence ID" value="KFM72362.1"/>
    <property type="molecule type" value="Genomic_DNA"/>
</dbReference>
<evidence type="ECO:0000313" key="2">
    <source>
        <dbReference type="Proteomes" id="UP000054359"/>
    </source>
</evidence>
<reference evidence="1 2" key="1">
    <citation type="submission" date="2013-11" db="EMBL/GenBank/DDBJ databases">
        <title>Genome sequencing of Stegodyphus mimosarum.</title>
        <authorList>
            <person name="Bechsgaard J."/>
        </authorList>
    </citation>
    <scope>NUCLEOTIDE SEQUENCE [LARGE SCALE GENOMIC DNA]</scope>
</reference>
<name>A0A087U4S3_STEMI</name>
<organism evidence="1 2">
    <name type="scientific">Stegodyphus mimosarum</name>
    <name type="common">African social velvet spider</name>
    <dbReference type="NCBI Taxonomy" id="407821"/>
    <lineage>
        <taxon>Eukaryota</taxon>
        <taxon>Metazoa</taxon>
        <taxon>Ecdysozoa</taxon>
        <taxon>Arthropoda</taxon>
        <taxon>Chelicerata</taxon>
        <taxon>Arachnida</taxon>
        <taxon>Araneae</taxon>
        <taxon>Araneomorphae</taxon>
        <taxon>Entelegynae</taxon>
        <taxon>Eresoidea</taxon>
        <taxon>Eresidae</taxon>
        <taxon>Stegodyphus</taxon>
    </lineage>
</organism>
<dbReference type="AlphaFoldDB" id="A0A087U4S3"/>
<keyword evidence="2" id="KW-1185">Reference proteome</keyword>
<proteinExistence type="predicted"/>
<evidence type="ECO:0000313" key="1">
    <source>
        <dbReference type="EMBL" id="KFM72362.1"/>
    </source>
</evidence>
<feature type="non-terminal residue" evidence="1">
    <location>
        <position position="54"/>
    </location>
</feature>
<accession>A0A087U4S3</accession>
<gene>
    <name evidence="1" type="ORF">X975_03765</name>
</gene>